<dbReference type="Proteomes" id="UP000185781">
    <property type="component" value="Unassembled WGS sequence"/>
</dbReference>
<dbReference type="EMBL" id="FTOV01000003">
    <property type="protein sequence ID" value="SIS89275.1"/>
    <property type="molecule type" value="Genomic_DNA"/>
</dbReference>
<reference evidence="1 2" key="1">
    <citation type="submission" date="2017-01" db="EMBL/GenBank/DDBJ databases">
        <authorList>
            <person name="Mah S.A."/>
            <person name="Swanson W.J."/>
            <person name="Moy G.W."/>
            <person name="Vacquier V.D."/>
        </authorList>
    </citation>
    <scope>NUCLEOTIDE SEQUENCE [LARGE SCALE GENOMIC DNA]</scope>
    <source>
        <strain evidence="1 2">DSM 18014</strain>
    </source>
</reference>
<dbReference type="OrthoDB" id="1246284at2"/>
<name>A0A1N7MT17_9FLAO</name>
<organism evidence="1 2">
    <name type="scientific">Chryseobacterium gambrini</name>
    <dbReference type="NCBI Taxonomy" id="373672"/>
    <lineage>
        <taxon>Bacteria</taxon>
        <taxon>Pseudomonadati</taxon>
        <taxon>Bacteroidota</taxon>
        <taxon>Flavobacteriia</taxon>
        <taxon>Flavobacteriales</taxon>
        <taxon>Weeksellaceae</taxon>
        <taxon>Chryseobacterium group</taxon>
        <taxon>Chryseobacterium</taxon>
    </lineage>
</organism>
<sequence length="430" mass="44659">MRKIILSITIASFNLLYSQVGINTSNPKGVFHVDGSKDNPSTGNPTAAQQANDFVVTSSGNVGIGTNSPNSSALLDVNVDGLASGSKKGFLGPKAALTSQTDQTTIPSPATGLLVYNLGTGGLVYNGYVFWNGTEWRTFNNGSLAPGTVGAITCNGITLSPSTYTTGVPYTGTMNVPYTGGNGGIYAAQTIGPVNGLTATLSAGNFNSGSGTLSYTVSGTPTVTSPITTTFSLNIGGKTCNAVIGAGDGLAPGDLVFYKAGFSANVSGWMSAFVTDLPIIGGKIRLDAWFNGASNGGNGSVTMWPRLVNTSSSPVKLWFSALTNVDRFNASNYLLAPSTPTGSGATLAPSAYMELDNGIYYGVGYNDILGSTTPRATGSGEGGHQEVLTMDLSLDDKWYRVYYFPTVDNMNTTSTADNMRVIYLSIQRLY</sequence>
<accession>A0A1N7MT17</accession>
<dbReference type="AlphaFoldDB" id="A0A1N7MT17"/>
<evidence type="ECO:0000313" key="1">
    <source>
        <dbReference type="EMBL" id="SIS89275.1"/>
    </source>
</evidence>
<evidence type="ECO:0000313" key="2">
    <source>
        <dbReference type="Proteomes" id="UP000185781"/>
    </source>
</evidence>
<dbReference type="RefSeq" id="WP_076391784.1">
    <property type="nucleotide sequence ID" value="NZ_FTOV01000003.1"/>
</dbReference>
<proteinExistence type="predicted"/>
<gene>
    <name evidence="1" type="ORF">SAMN05421785_103468</name>
</gene>
<protein>
    <submittedName>
        <fullName evidence="1">Uncharacterized protein</fullName>
    </submittedName>
</protein>
<dbReference type="STRING" id="373672.SAMN05421785_103468"/>